<dbReference type="PANTHER" id="PTHR35794:SF2">
    <property type="entry name" value="CELL DIVISION PROTEIN DIVIVA"/>
    <property type="match status" value="1"/>
</dbReference>
<proteinExistence type="predicted"/>
<keyword evidence="3" id="KW-0131">Cell cycle</keyword>
<dbReference type="GO" id="GO:0051301">
    <property type="term" value="P:cell division"/>
    <property type="evidence" value="ECO:0007669"/>
    <property type="project" value="UniProtKB-KW"/>
</dbReference>
<protein>
    <submittedName>
        <fullName evidence="3">Cell division protein DivIVA</fullName>
    </submittedName>
</protein>
<organism evidence="3 4">
    <name type="scientific">Actinoplanes sandaracinus</name>
    <dbReference type="NCBI Taxonomy" id="3045177"/>
    <lineage>
        <taxon>Bacteria</taxon>
        <taxon>Bacillati</taxon>
        <taxon>Actinomycetota</taxon>
        <taxon>Actinomycetes</taxon>
        <taxon>Micromonosporales</taxon>
        <taxon>Micromonosporaceae</taxon>
        <taxon>Actinoplanes</taxon>
    </lineage>
</organism>
<dbReference type="EMBL" id="JASCTH010000010">
    <property type="protein sequence ID" value="MDI6100220.1"/>
    <property type="molecule type" value="Genomic_DNA"/>
</dbReference>
<feature type="coiled-coil region" evidence="1">
    <location>
        <begin position="149"/>
        <end position="180"/>
    </location>
</feature>
<gene>
    <name evidence="3" type="ORF">QLQ12_16570</name>
</gene>
<feature type="coiled-coil region" evidence="1">
    <location>
        <begin position="32"/>
        <end position="82"/>
    </location>
</feature>
<name>A0ABT6WKN7_9ACTN</name>
<evidence type="ECO:0000256" key="2">
    <source>
        <dbReference type="SAM" id="MobiDB-lite"/>
    </source>
</evidence>
<dbReference type="PANTHER" id="PTHR35794">
    <property type="entry name" value="CELL DIVISION PROTEIN DIVIVA"/>
    <property type="match status" value="1"/>
</dbReference>
<dbReference type="RefSeq" id="WP_282760881.1">
    <property type="nucleotide sequence ID" value="NZ_JASCTH010000010.1"/>
</dbReference>
<comment type="caution">
    <text evidence="3">The sequence shown here is derived from an EMBL/GenBank/DDBJ whole genome shotgun (WGS) entry which is preliminary data.</text>
</comment>
<keyword evidence="3" id="KW-0132">Cell division</keyword>
<evidence type="ECO:0000256" key="1">
    <source>
        <dbReference type="SAM" id="Coils"/>
    </source>
</evidence>
<feature type="region of interest" description="Disordered" evidence="2">
    <location>
        <begin position="1"/>
        <end position="27"/>
    </location>
</feature>
<keyword evidence="4" id="KW-1185">Reference proteome</keyword>
<accession>A0ABT6WKN7</accession>
<reference evidence="3 4" key="1">
    <citation type="submission" date="2023-05" db="EMBL/GenBank/DDBJ databases">
        <title>Actinoplanes sp. NEAU-A12 genome sequencing.</title>
        <authorList>
            <person name="Wang Z.-S."/>
        </authorList>
    </citation>
    <scope>NUCLEOTIDE SEQUENCE [LARGE SCALE GENOMIC DNA]</scope>
    <source>
        <strain evidence="3 4">NEAU-A12</strain>
    </source>
</reference>
<sequence>MSLTAAEIGSIVFRESPEGSPGYDDGDVDEFVAGVAEEVRRLEAENQALAEHLQESDPAGWLRRLERECALAQERAAALSAELEQARFVAPRLLEFAQRTADGHVAEARREASETLRKAGTEADRLVSDAELRASTLVADARHAHAERIAALTAKRAETLDRIERLSREARERLAALSAEVADRLRGMDPQPK</sequence>
<evidence type="ECO:0000313" key="4">
    <source>
        <dbReference type="Proteomes" id="UP001241758"/>
    </source>
</evidence>
<dbReference type="InterPro" id="IPR007793">
    <property type="entry name" value="DivIVA_fam"/>
</dbReference>
<dbReference type="Proteomes" id="UP001241758">
    <property type="component" value="Unassembled WGS sequence"/>
</dbReference>
<dbReference type="Gene3D" id="6.10.250.660">
    <property type="match status" value="1"/>
</dbReference>
<evidence type="ECO:0000313" key="3">
    <source>
        <dbReference type="EMBL" id="MDI6100220.1"/>
    </source>
</evidence>
<keyword evidence="1" id="KW-0175">Coiled coil</keyword>